<dbReference type="InterPro" id="IPR013098">
    <property type="entry name" value="Ig_I-set"/>
</dbReference>
<reference evidence="9 10" key="1">
    <citation type="submission" date="2024-04" db="EMBL/GenBank/DDBJ databases">
        <authorList>
            <consortium name="Genoscope - CEA"/>
            <person name="William W."/>
        </authorList>
    </citation>
    <scope>NUCLEOTIDE SEQUENCE [LARGE SCALE GENOMIC DNA]</scope>
</reference>
<dbReference type="InterPro" id="IPR007110">
    <property type="entry name" value="Ig-like_dom"/>
</dbReference>
<organism evidence="9 10">
    <name type="scientific">Lymnaea stagnalis</name>
    <name type="common">Great pond snail</name>
    <name type="synonym">Helix stagnalis</name>
    <dbReference type="NCBI Taxonomy" id="6523"/>
    <lineage>
        <taxon>Eukaryota</taxon>
        <taxon>Metazoa</taxon>
        <taxon>Spiralia</taxon>
        <taxon>Lophotrochozoa</taxon>
        <taxon>Mollusca</taxon>
        <taxon>Gastropoda</taxon>
        <taxon>Heterobranchia</taxon>
        <taxon>Euthyneura</taxon>
        <taxon>Panpulmonata</taxon>
        <taxon>Hygrophila</taxon>
        <taxon>Lymnaeoidea</taxon>
        <taxon>Lymnaeidae</taxon>
        <taxon>Lymnaea</taxon>
    </lineage>
</organism>
<accession>A0AAV2I2S0</accession>
<evidence type="ECO:0000256" key="7">
    <source>
        <dbReference type="ARBA" id="ARBA00023319"/>
    </source>
</evidence>
<dbReference type="SUPFAM" id="SSF48726">
    <property type="entry name" value="Immunoglobulin"/>
    <property type="match status" value="1"/>
</dbReference>
<dbReference type="GO" id="GO:0007156">
    <property type="term" value="P:homophilic cell adhesion via plasma membrane adhesion molecules"/>
    <property type="evidence" value="ECO:0007669"/>
    <property type="project" value="TreeGrafter"/>
</dbReference>
<dbReference type="EMBL" id="CAXITT010000401">
    <property type="protein sequence ID" value="CAL1540811.1"/>
    <property type="molecule type" value="Genomic_DNA"/>
</dbReference>
<evidence type="ECO:0000256" key="2">
    <source>
        <dbReference type="ARBA" id="ARBA00006692"/>
    </source>
</evidence>
<evidence type="ECO:0000313" key="10">
    <source>
        <dbReference type="Proteomes" id="UP001497497"/>
    </source>
</evidence>
<comment type="caution">
    <text evidence="9">The sequence shown here is derived from an EMBL/GenBank/DDBJ whole genome shotgun (WGS) entry which is preliminary data.</text>
</comment>
<dbReference type="InterPro" id="IPR050958">
    <property type="entry name" value="Cell_Adh-Cytoskel_Orgn"/>
</dbReference>
<protein>
    <recommendedName>
        <fullName evidence="8">Ig-like domain-containing protein</fullName>
    </recommendedName>
</protein>
<dbReference type="GO" id="GO:0030017">
    <property type="term" value="C:sarcomere"/>
    <property type="evidence" value="ECO:0007669"/>
    <property type="project" value="UniProtKB-ARBA"/>
</dbReference>
<keyword evidence="6" id="KW-1015">Disulfide bond</keyword>
<evidence type="ECO:0000256" key="6">
    <source>
        <dbReference type="ARBA" id="ARBA00023157"/>
    </source>
</evidence>
<dbReference type="InterPro" id="IPR013783">
    <property type="entry name" value="Ig-like_fold"/>
</dbReference>
<sequence length="99" mass="10695">ARILTKPQPVAVLEGETVELVITIEGTPQPKVEWSVDGQILSVDDRHLISTASETVTLTIPRSQVSDSAIFTLVITNDTGSDSCDIDVTVSKRKYLVSV</sequence>
<dbReference type="Proteomes" id="UP001497497">
    <property type="component" value="Unassembled WGS sequence"/>
</dbReference>
<dbReference type="Pfam" id="PF07679">
    <property type="entry name" value="I-set"/>
    <property type="match status" value="1"/>
</dbReference>
<feature type="domain" description="Ig-like" evidence="8">
    <location>
        <begin position="1"/>
        <end position="91"/>
    </location>
</feature>
<gene>
    <name evidence="9" type="ORF">GSLYS_00014460001</name>
</gene>
<dbReference type="AlphaFoldDB" id="A0AAV2I2S0"/>
<dbReference type="Gene3D" id="2.60.40.10">
    <property type="entry name" value="Immunoglobulins"/>
    <property type="match status" value="1"/>
</dbReference>
<dbReference type="PANTHER" id="PTHR45080">
    <property type="entry name" value="CONTACTIN 5"/>
    <property type="match status" value="1"/>
</dbReference>
<comment type="similarity">
    <text evidence="2">Belongs to the protein kinase superfamily. CAMK Ser/Thr protein kinase family.</text>
</comment>
<keyword evidence="5" id="KW-0677">Repeat</keyword>
<evidence type="ECO:0000256" key="5">
    <source>
        <dbReference type="ARBA" id="ARBA00022737"/>
    </source>
</evidence>
<dbReference type="PROSITE" id="PS50835">
    <property type="entry name" value="IG_LIKE"/>
    <property type="match status" value="1"/>
</dbReference>
<keyword evidence="7" id="KW-0393">Immunoglobulin domain</keyword>
<dbReference type="FunFam" id="2.60.40.10:FF:000345">
    <property type="entry name" value="Muscle M-line assembly protein unc-89"/>
    <property type="match status" value="1"/>
</dbReference>
<evidence type="ECO:0000256" key="3">
    <source>
        <dbReference type="ARBA" id="ARBA00022490"/>
    </source>
</evidence>
<dbReference type="GO" id="GO:0005886">
    <property type="term" value="C:plasma membrane"/>
    <property type="evidence" value="ECO:0007669"/>
    <property type="project" value="TreeGrafter"/>
</dbReference>
<dbReference type="SMART" id="SM00409">
    <property type="entry name" value="IG"/>
    <property type="match status" value="1"/>
</dbReference>
<evidence type="ECO:0000256" key="1">
    <source>
        <dbReference type="ARBA" id="ARBA00004496"/>
    </source>
</evidence>
<feature type="non-terminal residue" evidence="9">
    <location>
        <position position="1"/>
    </location>
</feature>
<keyword evidence="10" id="KW-1185">Reference proteome</keyword>
<dbReference type="InterPro" id="IPR003599">
    <property type="entry name" value="Ig_sub"/>
</dbReference>
<proteinExistence type="inferred from homology"/>
<keyword evidence="3" id="KW-0963">Cytoplasm</keyword>
<dbReference type="PANTHER" id="PTHR45080:SF8">
    <property type="entry name" value="IG-LIKE DOMAIN-CONTAINING PROTEIN"/>
    <property type="match status" value="1"/>
</dbReference>
<keyword evidence="4" id="KW-0732">Signal</keyword>
<dbReference type="InterPro" id="IPR036179">
    <property type="entry name" value="Ig-like_dom_sf"/>
</dbReference>
<comment type="subcellular location">
    <subcellularLocation>
        <location evidence="1">Cytoplasm</location>
    </subcellularLocation>
</comment>
<evidence type="ECO:0000256" key="4">
    <source>
        <dbReference type="ARBA" id="ARBA00022729"/>
    </source>
</evidence>
<evidence type="ECO:0000259" key="8">
    <source>
        <dbReference type="PROSITE" id="PS50835"/>
    </source>
</evidence>
<evidence type="ECO:0000313" key="9">
    <source>
        <dbReference type="EMBL" id="CAL1540811.1"/>
    </source>
</evidence>
<name>A0AAV2I2S0_LYMST</name>